<proteinExistence type="predicted"/>
<dbReference type="Gene3D" id="3.50.50.60">
    <property type="entry name" value="FAD/NAD(P)-binding domain"/>
    <property type="match status" value="1"/>
</dbReference>
<feature type="non-terminal residue" evidence="1">
    <location>
        <position position="98"/>
    </location>
</feature>
<sequence length="98" mass="10926">MPYLPNPRIDNPDVIVIGTGAAGGVMMKELARSGLKVVALEMGPWLKTRDYTQDELKSHILRGLIKYDQPNTYRRRVEEEAEAMHSINMQSNVGGATI</sequence>
<dbReference type="SUPFAM" id="SSF51905">
    <property type="entry name" value="FAD/NAD(P)-binding domain"/>
    <property type="match status" value="1"/>
</dbReference>
<dbReference type="InterPro" id="IPR036188">
    <property type="entry name" value="FAD/NAD-bd_sf"/>
</dbReference>
<evidence type="ECO:0000313" key="1">
    <source>
        <dbReference type="EMBL" id="SVE53018.1"/>
    </source>
</evidence>
<reference evidence="1" key="1">
    <citation type="submission" date="2018-05" db="EMBL/GenBank/DDBJ databases">
        <authorList>
            <person name="Lanie J.A."/>
            <person name="Ng W.-L."/>
            <person name="Kazmierczak K.M."/>
            <person name="Andrzejewski T.M."/>
            <person name="Davidsen T.M."/>
            <person name="Wayne K.J."/>
            <person name="Tettelin H."/>
            <person name="Glass J.I."/>
            <person name="Rusch D."/>
            <person name="Podicherti R."/>
            <person name="Tsui H.-C.T."/>
            <person name="Winkler M.E."/>
        </authorList>
    </citation>
    <scope>NUCLEOTIDE SEQUENCE</scope>
</reference>
<protein>
    <recommendedName>
        <fullName evidence="2">Glucose-methanol-choline oxidoreductase N-terminal domain-containing protein</fullName>
    </recommendedName>
</protein>
<accession>A0A383EA80</accession>
<dbReference type="EMBL" id="UINC01223712">
    <property type="protein sequence ID" value="SVE53018.1"/>
    <property type="molecule type" value="Genomic_DNA"/>
</dbReference>
<dbReference type="AlphaFoldDB" id="A0A383EA80"/>
<evidence type="ECO:0008006" key="2">
    <source>
        <dbReference type="Google" id="ProtNLM"/>
    </source>
</evidence>
<organism evidence="1">
    <name type="scientific">marine metagenome</name>
    <dbReference type="NCBI Taxonomy" id="408172"/>
    <lineage>
        <taxon>unclassified sequences</taxon>
        <taxon>metagenomes</taxon>
        <taxon>ecological metagenomes</taxon>
    </lineage>
</organism>
<gene>
    <name evidence="1" type="ORF">METZ01_LOCUS505872</name>
</gene>
<name>A0A383EA80_9ZZZZ</name>